<dbReference type="VEuPathDB" id="FungiDB:HMPREF1544_05909"/>
<dbReference type="Proteomes" id="UP000014254">
    <property type="component" value="Unassembled WGS sequence"/>
</dbReference>
<dbReference type="InParanoid" id="S2JWV7"/>
<evidence type="ECO:0000313" key="3">
    <source>
        <dbReference type="Proteomes" id="UP000014254"/>
    </source>
</evidence>
<reference evidence="3" key="1">
    <citation type="submission" date="2013-05" db="EMBL/GenBank/DDBJ databases">
        <title>The Genome sequence of Mucor circinelloides f. circinelloides 1006PhL.</title>
        <authorList>
            <consortium name="The Broad Institute Genomics Platform"/>
            <person name="Cuomo C."/>
            <person name="Earl A."/>
            <person name="Findley K."/>
            <person name="Lee S.C."/>
            <person name="Walker B."/>
            <person name="Young S."/>
            <person name="Zeng Q."/>
            <person name="Gargeya S."/>
            <person name="Fitzgerald M."/>
            <person name="Haas B."/>
            <person name="Abouelleil A."/>
            <person name="Allen A.W."/>
            <person name="Alvarado L."/>
            <person name="Arachchi H.M."/>
            <person name="Berlin A.M."/>
            <person name="Chapman S.B."/>
            <person name="Gainer-Dewar J."/>
            <person name="Goldberg J."/>
            <person name="Griggs A."/>
            <person name="Gujja S."/>
            <person name="Hansen M."/>
            <person name="Howarth C."/>
            <person name="Imamovic A."/>
            <person name="Ireland A."/>
            <person name="Larimer J."/>
            <person name="McCowan C."/>
            <person name="Murphy C."/>
            <person name="Pearson M."/>
            <person name="Poon T.W."/>
            <person name="Priest M."/>
            <person name="Roberts A."/>
            <person name="Saif S."/>
            <person name="Shea T."/>
            <person name="Sisk P."/>
            <person name="Sykes S."/>
            <person name="Wortman J."/>
            <person name="Nusbaum C."/>
            <person name="Birren B."/>
        </authorList>
    </citation>
    <scope>NUCLEOTIDE SEQUENCE [LARGE SCALE GENOMIC DNA]</scope>
    <source>
        <strain evidence="3">1006PhL</strain>
    </source>
</reference>
<feature type="chain" id="PRO_5004497495" evidence="1">
    <location>
        <begin position="22"/>
        <end position="511"/>
    </location>
</feature>
<protein>
    <submittedName>
        <fullName evidence="2">Uncharacterized protein</fullName>
    </submittedName>
</protein>
<dbReference type="eggNOG" id="ENOG502RY5K">
    <property type="taxonomic scope" value="Eukaryota"/>
</dbReference>
<dbReference type="OrthoDB" id="2282263at2759"/>
<sequence>MKIQLIAVSLMALSWLELAQSQAVNPNQNISNTQCLDADGATTDFYKFMNHFTGIFYGDFITIDYYGIYGPLAVGGVATIPQYSIDVRRLADCSSSDPTSRLGLYANTLSSPASIRIYGDLDTLNNPLFTSLISENFKCKQLNQFDNSNFGFDYIWPRAIQMSSFLATQVPTHVLKTDGSVDEVYHTEDQRFYVFQFGPCDASGCQNAGSFVSDASNILLGSGDWQGATNGYPWGRMIVFNVAIATGQEMAITTARPSAGLSGCRVIYNFYPVNTDTSKIDTTGEIAIHRLTSDKMEGLVMNLYGPIYDGPEGNFAGQLVGKSYQWEYPNQGVNIIDYEEDCYGKFGCWIPTNYTDPYSDLFTTVATETDTTTSVTRTTINEVVTDFSATTTSTRTIYAIIDAIDVREEYSKLTITELDTVTVRETLLNVLTLVSTSTASTDETTSTTSYVTVTDQIIETERLITSTDTDIVQETSYLDQGTTTTTTTTESRYSVEQETTTTTTTIIQLVD</sequence>
<accession>S2JWV7</accession>
<evidence type="ECO:0000313" key="2">
    <source>
        <dbReference type="EMBL" id="EPB87288.1"/>
    </source>
</evidence>
<dbReference type="AlphaFoldDB" id="S2JWV7"/>
<feature type="signal peptide" evidence="1">
    <location>
        <begin position="1"/>
        <end position="21"/>
    </location>
</feature>
<gene>
    <name evidence="2" type="ORF">HMPREF1544_05909</name>
</gene>
<keyword evidence="1" id="KW-0732">Signal</keyword>
<name>S2JWV7_MUCC1</name>
<proteinExistence type="predicted"/>
<evidence type="ECO:0000256" key="1">
    <source>
        <dbReference type="SAM" id="SignalP"/>
    </source>
</evidence>
<keyword evidence="3" id="KW-1185">Reference proteome</keyword>
<organism evidence="2 3">
    <name type="scientific">Mucor circinelloides f. circinelloides (strain 1006PhL)</name>
    <name type="common">Mucormycosis agent</name>
    <name type="synonym">Calyptromyces circinelloides</name>
    <dbReference type="NCBI Taxonomy" id="1220926"/>
    <lineage>
        <taxon>Eukaryota</taxon>
        <taxon>Fungi</taxon>
        <taxon>Fungi incertae sedis</taxon>
        <taxon>Mucoromycota</taxon>
        <taxon>Mucoromycotina</taxon>
        <taxon>Mucoromycetes</taxon>
        <taxon>Mucorales</taxon>
        <taxon>Mucorineae</taxon>
        <taxon>Mucoraceae</taxon>
        <taxon>Mucor</taxon>
    </lineage>
</organism>
<dbReference type="EMBL" id="KE123971">
    <property type="protein sequence ID" value="EPB87288.1"/>
    <property type="molecule type" value="Genomic_DNA"/>
</dbReference>
<dbReference type="STRING" id="1220926.S2JWV7"/>